<keyword evidence="1" id="KW-0175">Coiled coil</keyword>
<dbReference type="Pfam" id="PF19064">
    <property type="entry name" value="DUF5760"/>
    <property type="match status" value="1"/>
</dbReference>
<name>A0A6C0DRR5_9ZZZZ</name>
<feature type="coiled-coil region" evidence="1">
    <location>
        <begin position="21"/>
        <end position="48"/>
    </location>
</feature>
<protein>
    <submittedName>
        <fullName evidence="2">Uncharacterized protein</fullName>
    </submittedName>
</protein>
<accession>A0A6C0DRR5</accession>
<evidence type="ECO:0000256" key="1">
    <source>
        <dbReference type="SAM" id="Coils"/>
    </source>
</evidence>
<dbReference type="EMBL" id="MN739663">
    <property type="protein sequence ID" value="QHT19154.1"/>
    <property type="molecule type" value="Genomic_DNA"/>
</dbReference>
<organism evidence="2">
    <name type="scientific">viral metagenome</name>
    <dbReference type="NCBI Taxonomy" id="1070528"/>
    <lineage>
        <taxon>unclassified sequences</taxon>
        <taxon>metagenomes</taxon>
        <taxon>organismal metagenomes</taxon>
    </lineage>
</organism>
<proteinExistence type="predicted"/>
<reference evidence="2" key="1">
    <citation type="journal article" date="2020" name="Nature">
        <title>Giant virus diversity and host interactions through global metagenomics.</title>
        <authorList>
            <person name="Schulz F."/>
            <person name="Roux S."/>
            <person name="Paez-Espino D."/>
            <person name="Jungbluth S."/>
            <person name="Walsh D.A."/>
            <person name="Denef V.J."/>
            <person name="McMahon K.D."/>
            <person name="Konstantinidis K.T."/>
            <person name="Eloe-Fadrosh E.A."/>
            <person name="Kyrpides N.C."/>
            <person name="Woyke T."/>
        </authorList>
    </citation>
    <scope>NUCLEOTIDE SEQUENCE</scope>
    <source>
        <strain evidence="2">GVMAG-M-3300023174-49</strain>
    </source>
</reference>
<evidence type="ECO:0000313" key="2">
    <source>
        <dbReference type="EMBL" id="QHT19154.1"/>
    </source>
</evidence>
<sequence>MSSKEQLINIIKEWVKNDNEIRLLKKEANKKKDEKKQITEKLMNIMKDNSIDCFDINGGKICYSKKNIKKPITKKYLMDILLKYHNNDLTRATDINNYINDNREEITKEIIERKITKE</sequence>
<dbReference type="InterPro" id="IPR043918">
    <property type="entry name" value="DUF5760"/>
</dbReference>
<dbReference type="AlphaFoldDB" id="A0A6C0DRR5"/>